<dbReference type="Pfam" id="PF14082">
    <property type="entry name" value="SduA_C"/>
    <property type="match status" value="1"/>
</dbReference>
<evidence type="ECO:0000259" key="2">
    <source>
        <dbReference type="Pfam" id="PF14082"/>
    </source>
</evidence>
<dbReference type="EMBL" id="FUWZ01000001">
    <property type="protein sequence ID" value="SJZ67632.1"/>
    <property type="molecule type" value="Genomic_DNA"/>
</dbReference>
<dbReference type="InterPro" id="IPR025359">
    <property type="entry name" value="SduA_C"/>
</dbReference>
<evidence type="ECO:0000313" key="3">
    <source>
        <dbReference type="EMBL" id="SJZ67632.1"/>
    </source>
</evidence>
<gene>
    <name evidence="3" type="ORF">SAMN04488128_1011151</name>
</gene>
<protein>
    <recommendedName>
        <fullName evidence="2">Shedu protein SduA C-terminal domain-containing protein</fullName>
    </recommendedName>
</protein>
<organism evidence="3 4">
    <name type="scientific">Chitinophaga eiseniae</name>
    <dbReference type="NCBI Taxonomy" id="634771"/>
    <lineage>
        <taxon>Bacteria</taxon>
        <taxon>Pseudomonadati</taxon>
        <taxon>Bacteroidota</taxon>
        <taxon>Chitinophagia</taxon>
        <taxon>Chitinophagales</taxon>
        <taxon>Chitinophagaceae</taxon>
        <taxon>Chitinophaga</taxon>
    </lineage>
</organism>
<dbReference type="RefSeq" id="WP_078667769.1">
    <property type="nucleotide sequence ID" value="NZ_FUWZ01000001.1"/>
</dbReference>
<dbReference type="Proteomes" id="UP000190367">
    <property type="component" value="Unassembled WGS sequence"/>
</dbReference>
<evidence type="ECO:0000313" key="4">
    <source>
        <dbReference type="Proteomes" id="UP000190367"/>
    </source>
</evidence>
<feature type="compositionally biased region" description="Basic residues" evidence="1">
    <location>
        <begin position="1"/>
        <end position="10"/>
    </location>
</feature>
<accession>A0A1T4MKV9</accession>
<dbReference type="STRING" id="634771.SAMN04488128_1011151"/>
<reference evidence="4" key="1">
    <citation type="submission" date="2017-02" db="EMBL/GenBank/DDBJ databases">
        <authorList>
            <person name="Varghese N."/>
            <person name="Submissions S."/>
        </authorList>
    </citation>
    <scope>NUCLEOTIDE SEQUENCE [LARGE SCALE GENOMIC DNA]</scope>
    <source>
        <strain evidence="4">DSM 22224</strain>
    </source>
</reference>
<sequence length="446" mass="51103">MAKSAKKAVRKAATASPKKKATQAIPKPVREEYLHHTTKTMEIYHFRDSERGIDQRCRELYFNTDREVHYIVKDGDVGTTYIKTITFLGFDGKLPLGVWKNGWYGLHKSLNPIKQILEEKIGIEEIVIEKGGLTKIDKKEHILYLNEKNMSFFTRALRSVYEKHRSELLNTSQRLLSSLFPKDIQKPSEKYVPNSLATSFALWQNSMEEFSDLDKEALKDLFEKLALLPNFMTLANISKTKEIIDNQYIAEALEKFRGLMKAKTDGDSLEKRWQEYLGDNSWVFSTIFAQPVILYQREAYVGGKTIQNQDGKFGDFLIQNNLSSNAAFLEIKTHLTDIVESRPYRGSDVFGASKELSGCIAQVLQQRDTFQKQWAMLTMKKESKDIETFNSKAIILIGTINSLNADQKASFELIRSNSRDVEILTFDELGTKIERLLQITTGTAKF</sequence>
<dbReference type="AlphaFoldDB" id="A0A1T4MKV9"/>
<feature type="region of interest" description="Disordered" evidence="1">
    <location>
        <begin position="1"/>
        <end position="27"/>
    </location>
</feature>
<evidence type="ECO:0000256" key="1">
    <source>
        <dbReference type="SAM" id="MobiDB-lite"/>
    </source>
</evidence>
<proteinExistence type="predicted"/>
<keyword evidence="4" id="KW-1185">Reference proteome</keyword>
<dbReference type="OrthoDB" id="784881at2"/>
<feature type="domain" description="Shedu protein SduA C-terminal" evidence="2">
    <location>
        <begin position="268"/>
        <end position="429"/>
    </location>
</feature>
<name>A0A1T4MKV9_9BACT</name>